<reference evidence="1" key="1">
    <citation type="submission" date="2021-02" db="EMBL/GenBank/DDBJ databases">
        <title>Skermanella TT6 skin isolate.</title>
        <authorList>
            <person name="Lee K."/>
            <person name="Ganzorig M."/>
        </authorList>
    </citation>
    <scope>NUCLEOTIDE SEQUENCE</scope>
    <source>
        <strain evidence="1">TT6</strain>
    </source>
</reference>
<protein>
    <submittedName>
        <fullName evidence="1">Uncharacterized protein</fullName>
    </submittedName>
</protein>
<evidence type="ECO:0000313" key="2">
    <source>
        <dbReference type="Proteomes" id="UP000595197"/>
    </source>
</evidence>
<dbReference type="Proteomes" id="UP000595197">
    <property type="component" value="Chromosome"/>
</dbReference>
<accession>A0ABX7B1X7</accession>
<gene>
    <name evidence="1" type="ORF">IGS68_19055</name>
</gene>
<sequence length="201" mass="22313">MSRKPPKIIEVLHKRAELSARGAPPPDLEDAAIALLAEIGILNHDWRNIPDENSVARRRRQQELWLALNYSFRSFLESQGHVCPALNDLIDAQQNVLKGVSEDRMAHTQRVGNALPLETEYARALVIAAINKAPAGRRREVIAIGAAHLRFTSKQVNELLKNHRKGAYSRTLSDLVESIEFQIEAGVGAHVVQLREAGLLG</sequence>
<dbReference type="EMBL" id="CP067420">
    <property type="protein sequence ID" value="QQP88143.1"/>
    <property type="molecule type" value="Genomic_DNA"/>
</dbReference>
<evidence type="ECO:0000313" key="1">
    <source>
        <dbReference type="EMBL" id="QQP88143.1"/>
    </source>
</evidence>
<organism evidence="1 2">
    <name type="scientific">Skermanella cutis</name>
    <dbReference type="NCBI Taxonomy" id="2775420"/>
    <lineage>
        <taxon>Bacteria</taxon>
        <taxon>Pseudomonadati</taxon>
        <taxon>Pseudomonadota</taxon>
        <taxon>Alphaproteobacteria</taxon>
        <taxon>Rhodospirillales</taxon>
        <taxon>Azospirillaceae</taxon>
        <taxon>Skermanella</taxon>
    </lineage>
</organism>
<dbReference type="RefSeq" id="WP_201072644.1">
    <property type="nucleotide sequence ID" value="NZ_CP067420.1"/>
</dbReference>
<keyword evidence="2" id="KW-1185">Reference proteome</keyword>
<name>A0ABX7B1X7_9PROT</name>
<proteinExistence type="predicted"/>